<feature type="region of interest" description="Disordered" evidence="1">
    <location>
        <begin position="385"/>
        <end position="442"/>
    </location>
</feature>
<reference evidence="3 4" key="1">
    <citation type="journal article" date="2017" name="Mol. Ecol.">
        <title>Comparative and population genomic landscape of Phellinus noxius: A hypervariable fungus causing root rot in trees.</title>
        <authorList>
            <person name="Chung C.L."/>
            <person name="Lee T.J."/>
            <person name="Akiba M."/>
            <person name="Lee H.H."/>
            <person name="Kuo T.H."/>
            <person name="Liu D."/>
            <person name="Ke H.M."/>
            <person name="Yokoi T."/>
            <person name="Roa M.B."/>
            <person name="Lu M.J."/>
            <person name="Chang Y.Y."/>
            <person name="Ann P.J."/>
            <person name="Tsai J.N."/>
            <person name="Chen C.Y."/>
            <person name="Tzean S.S."/>
            <person name="Ota Y."/>
            <person name="Hattori T."/>
            <person name="Sahashi N."/>
            <person name="Liou R.F."/>
            <person name="Kikuchi T."/>
            <person name="Tsai I.J."/>
        </authorList>
    </citation>
    <scope>NUCLEOTIDE SEQUENCE [LARGE SCALE GENOMIC DNA]</scope>
    <source>
        <strain evidence="3 4">FFPRI411160</strain>
    </source>
</reference>
<dbReference type="InParanoid" id="A0A286UCR1"/>
<dbReference type="InterPro" id="IPR011009">
    <property type="entry name" value="Kinase-like_dom_sf"/>
</dbReference>
<keyword evidence="4" id="KW-1185">Reference proteome</keyword>
<dbReference type="InterPro" id="IPR008271">
    <property type="entry name" value="Ser/Thr_kinase_AS"/>
</dbReference>
<keyword evidence="3" id="KW-0418">Kinase</keyword>
<name>A0A286UCR1_9AGAM</name>
<evidence type="ECO:0000259" key="2">
    <source>
        <dbReference type="PROSITE" id="PS50011"/>
    </source>
</evidence>
<evidence type="ECO:0000313" key="4">
    <source>
        <dbReference type="Proteomes" id="UP000217199"/>
    </source>
</evidence>
<evidence type="ECO:0000313" key="3">
    <source>
        <dbReference type="EMBL" id="PAV17402.1"/>
    </source>
</evidence>
<dbReference type="SMART" id="SM00220">
    <property type="entry name" value="S_TKc"/>
    <property type="match status" value="1"/>
</dbReference>
<dbReference type="GO" id="GO:0005524">
    <property type="term" value="F:ATP binding"/>
    <property type="evidence" value="ECO:0007669"/>
    <property type="project" value="InterPro"/>
</dbReference>
<evidence type="ECO:0000256" key="1">
    <source>
        <dbReference type="SAM" id="MobiDB-lite"/>
    </source>
</evidence>
<dbReference type="Pfam" id="PF00069">
    <property type="entry name" value="Pkinase"/>
    <property type="match status" value="1"/>
</dbReference>
<accession>A0A286UCR1</accession>
<dbReference type="Proteomes" id="UP000217199">
    <property type="component" value="Unassembled WGS sequence"/>
</dbReference>
<dbReference type="EMBL" id="NBII01000007">
    <property type="protein sequence ID" value="PAV17402.1"/>
    <property type="molecule type" value="Genomic_DNA"/>
</dbReference>
<dbReference type="Gene3D" id="1.10.510.10">
    <property type="entry name" value="Transferase(Phosphotransferase) domain 1"/>
    <property type="match status" value="1"/>
</dbReference>
<dbReference type="GO" id="GO:0004672">
    <property type="term" value="F:protein kinase activity"/>
    <property type="evidence" value="ECO:0007669"/>
    <property type="project" value="InterPro"/>
</dbReference>
<dbReference type="STRING" id="2282107.A0A286UCR1"/>
<sequence length="490" mass="54804">MSLIPVSLHLTQLCQLRDPKNRNWPAIGNKKVVIKVLRDEKNYEGSVPDVVKEGEDRFLKKSLEIPELARPNNGLVHCYGKLSANELWKGKVIKRLLYVYEYFESRDLIKARTANAEKKDIPYTEAEAKKLILHAAKGLHLLHRHGLIHRDIKPDNIFCDRDQGYAALGDNSFIHDINKKGVPKNLCGTPEYLAPEQAYYDYQKKGEINLENFPAITGSKKADVYSLGVCALTILSGLAPFGVVKDRQKLYKKILTKDFAYKYKESKITKEAKGWLDKVLELYPNNRYDIKSAIAHPWLQDKLLPAEPVIASSSVASGEPQARATALVSKQVTESSRKDNVVDARPLPDRTIVAPKAPVDQSRVVGGQQLASHPRRVVKASTVLVPAPSKPAQQENAGKRQPEDGQARGKVGVNIRQVPGNDPAPKVRNNKGETGRGKGEHVFSDICSRPKQLSTRFNLLTLHYRLFSIANKRLDAIKTCCFSWSLSPRT</sequence>
<protein>
    <submittedName>
        <fullName evidence="3">Serine threonine kinase</fullName>
    </submittedName>
</protein>
<dbReference type="PANTHER" id="PTHR24347">
    <property type="entry name" value="SERINE/THREONINE-PROTEIN KINASE"/>
    <property type="match status" value="1"/>
</dbReference>
<keyword evidence="3" id="KW-0808">Transferase</keyword>
<dbReference type="PROSITE" id="PS50011">
    <property type="entry name" value="PROTEIN_KINASE_DOM"/>
    <property type="match status" value="1"/>
</dbReference>
<dbReference type="SUPFAM" id="SSF56112">
    <property type="entry name" value="Protein kinase-like (PK-like)"/>
    <property type="match status" value="1"/>
</dbReference>
<dbReference type="AlphaFoldDB" id="A0A286UCR1"/>
<dbReference type="PROSITE" id="PS00108">
    <property type="entry name" value="PROTEIN_KINASE_ST"/>
    <property type="match status" value="1"/>
</dbReference>
<feature type="domain" description="Protein kinase" evidence="2">
    <location>
        <begin position="1"/>
        <end position="299"/>
    </location>
</feature>
<dbReference type="OrthoDB" id="4046489at2759"/>
<feature type="compositionally biased region" description="Basic and acidic residues" evidence="1">
    <location>
        <begin position="430"/>
        <end position="442"/>
    </location>
</feature>
<comment type="caution">
    <text evidence="3">The sequence shown here is derived from an EMBL/GenBank/DDBJ whole genome shotgun (WGS) entry which is preliminary data.</text>
</comment>
<dbReference type="InterPro" id="IPR000719">
    <property type="entry name" value="Prot_kinase_dom"/>
</dbReference>
<organism evidence="3 4">
    <name type="scientific">Pyrrhoderma noxium</name>
    <dbReference type="NCBI Taxonomy" id="2282107"/>
    <lineage>
        <taxon>Eukaryota</taxon>
        <taxon>Fungi</taxon>
        <taxon>Dikarya</taxon>
        <taxon>Basidiomycota</taxon>
        <taxon>Agaricomycotina</taxon>
        <taxon>Agaricomycetes</taxon>
        <taxon>Hymenochaetales</taxon>
        <taxon>Hymenochaetaceae</taxon>
        <taxon>Pyrrhoderma</taxon>
    </lineage>
</organism>
<feature type="compositionally biased region" description="Basic and acidic residues" evidence="1">
    <location>
        <begin position="397"/>
        <end position="407"/>
    </location>
</feature>
<proteinExistence type="predicted"/>
<gene>
    <name evidence="3" type="ORF">PNOK_0746600</name>
</gene>